<evidence type="ECO:0000256" key="2">
    <source>
        <dbReference type="ARBA" id="ARBA00022692"/>
    </source>
</evidence>
<dbReference type="PRINTS" id="PR00119">
    <property type="entry name" value="CATATPASE"/>
</dbReference>
<evidence type="ECO:0000259" key="7">
    <source>
        <dbReference type="Pfam" id="PF00689"/>
    </source>
</evidence>
<dbReference type="Gene3D" id="3.40.50.1000">
    <property type="entry name" value="HAD superfamily/HAD-like"/>
    <property type="match status" value="1"/>
</dbReference>
<dbReference type="InterPro" id="IPR023299">
    <property type="entry name" value="ATPase_P-typ_cyto_dom_N"/>
</dbReference>
<keyword evidence="6" id="KW-0472">Membrane</keyword>
<feature type="non-terminal residue" evidence="8">
    <location>
        <position position="1"/>
    </location>
</feature>
<evidence type="ECO:0000256" key="5">
    <source>
        <dbReference type="ARBA" id="ARBA00022989"/>
    </source>
</evidence>
<keyword evidence="2" id="KW-0812">Transmembrane</keyword>
<keyword evidence="9" id="KW-1185">Reference proteome</keyword>
<dbReference type="PRINTS" id="PR00120">
    <property type="entry name" value="HATPASE"/>
</dbReference>
<proteinExistence type="predicted"/>
<dbReference type="NCBIfam" id="TIGR01494">
    <property type="entry name" value="ATPase_P-type"/>
    <property type="match status" value="2"/>
</dbReference>
<accession>A0ABR0LU18</accession>
<evidence type="ECO:0000313" key="8">
    <source>
        <dbReference type="EMBL" id="KAK5241819.1"/>
    </source>
</evidence>
<keyword evidence="4" id="KW-0460">Magnesium</keyword>
<reference evidence="8 9" key="1">
    <citation type="submission" date="2023-08" db="EMBL/GenBank/DDBJ databases">
        <title>Black Yeasts Isolated from many extreme environments.</title>
        <authorList>
            <person name="Coleine C."/>
            <person name="Stajich J.E."/>
            <person name="Selbmann L."/>
        </authorList>
    </citation>
    <scope>NUCLEOTIDE SEQUENCE [LARGE SCALE GENOMIC DNA]</scope>
    <source>
        <strain evidence="8 9">CCFEE 536</strain>
    </source>
</reference>
<dbReference type="PANTHER" id="PTHR24093:SF369">
    <property type="entry name" value="CALCIUM-TRANSPORTING ATPASE"/>
    <property type="match status" value="1"/>
</dbReference>
<name>A0ABR0LU18_9PEZI</name>
<evidence type="ECO:0000256" key="1">
    <source>
        <dbReference type="ARBA" id="ARBA00004127"/>
    </source>
</evidence>
<feature type="non-terminal residue" evidence="8">
    <location>
        <position position="244"/>
    </location>
</feature>
<dbReference type="PANTHER" id="PTHR24093">
    <property type="entry name" value="CATION TRANSPORTING ATPASE"/>
    <property type="match status" value="1"/>
</dbReference>
<evidence type="ECO:0000256" key="3">
    <source>
        <dbReference type="ARBA" id="ARBA00022723"/>
    </source>
</evidence>
<organism evidence="8 9">
    <name type="scientific">Cryomyces antarcticus</name>
    <dbReference type="NCBI Taxonomy" id="329879"/>
    <lineage>
        <taxon>Eukaryota</taxon>
        <taxon>Fungi</taxon>
        <taxon>Dikarya</taxon>
        <taxon>Ascomycota</taxon>
        <taxon>Pezizomycotina</taxon>
        <taxon>Dothideomycetes</taxon>
        <taxon>Dothideomycetes incertae sedis</taxon>
        <taxon>Cryomyces</taxon>
    </lineage>
</organism>
<dbReference type="InterPro" id="IPR001757">
    <property type="entry name" value="P_typ_ATPase"/>
</dbReference>
<dbReference type="Proteomes" id="UP001357485">
    <property type="component" value="Unassembled WGS sequence"/>
</dbReference>
<dbReference type="Pfam" id="PF00702">
    <property type="entry name" value="Hydrolase"/>
    <property type="match status" value="1"/>
</dbReference>
<protein>
    <submittedName>
        <fullName evidence="8">Plasma membrane calcium</fullName>
    </submittedName>
</protein>
<feature type="domain" description="Cation-transporting P-type ATPase C-terminal" evidence="7">
    <location>
        <begin position="204"/>
        <end position="243"/>
    </location>
</feature>
<keyword evidence="5" id="KW-1133">Transmembrane helix</keyword>
<sequence>QAEFSDVLKDMTFLGVVGIHDPLREGVKEAVLACQKAGVFVRMVTGDNIQTAKAIAEECGIYTEGGVAMEGPEFRKLKRKEMDQIIPKLQVLARSSPDDKRILVKRLKELGETVAVTGDGTNDAPALKMADVGFSMGIAGTEVAKEASAIILMDDNFSSIVKALMWGRAVNDAVKKFLQFQLTVNITAVTLAFVSAVASSDETSVLTAVQLLWVNLIMDTLAALALATDPPTLSILDRKPDPKS</sequence>
<gene>
    <name evidence="8" type="primary">PMC1_4</name>
    <name evidence="8" type="ORF">LTR16_009006</name>
</gene>
<evidence type="ECO:0000256" key="6">
    <source>
        <dbReference type="ARBA" id="ARBA00023136"/>
    </source>
</evidence>
<evidence type="ECO:0000313" key="9">
    <source>
        <dbReference type="Proteomes" id="UP001357485"/>
    </source>
</evidence>
<dbReference type="Gene3D" id="1.20.1110.10">
    <property type="entry name" value="Calcium-transporting ATPase, transmembrane domain"/>
    <property type="match status" value="1"/>
</dbReference>
<dbReference type="EMBL" id="JAVRRA010010466">
    <property type="protein sequence ID" value="KAK5241819.1"/>
    <property type="molecule type" value="Genomic_DNA"/>
</dbReference>
<dbReference type="SUPFAM" id="SSF56784">
    <property type="entry name" value="HAD-like"/>
    <property type="match status" value="1"/>
</dbReference>
<dbReference type="Pfam" id="PF00689">
    <property type="entry name" value="Cation_ATPase_C"/>
    <property type="match status" value="1"/>
</dbReference>
<comment type="caution">
    <text evidence="8">The sequence shown here is derived from an EMBL/GenBank/DDBJ whole genome shotgun (WGS) entry which is preliminary data.</text>
</comment>
<keyword evidence="3" id="KW-0479">Metal-binding</keyword>
<dbReference type="Gene3D" id="3.40.1110.10">
    <property type="entry name" value="Calcium-transporting ATPase, cytoplasmic domain N"/>
    <property type="match status" value="1"/>
</dbReference>
<evidence type="ECO:0000256" key="4">
    <source>
        <dbReference type="ARBA" id="ARBA00022842"/>
    </source>
</evidence>
<dbReference type="InterPro" id="IPR006068">
    <property type="entry name" value="ATPase_P-typ_cation-transptr_C"/>
</dbReference>
<dbReference type="InterPro" id="IPR036412">
    <property type="entry name" value="HAD-like_sf"/>
</dbReference>
<dbReference type="InterPro" id="IPR023214">
    <property type="entry name" value="HAD_sf"/>
</dbReference>
<comment type="subcellular location">
    <subcellularLocation>
        <location evidence="1">Endomembrane system</location>
        <topology evidence="1">Multi-pass membrane protein</topology>
    </subcellularLocation>
</comment>